<organism evidence="3 4">
    <name type="scientific">Candidatus Pullichristensenella stercorigallinarum</name>
    <dbReference type="NCBI Taxonomy" id="2840909"/>
    <lineage>
        <taxon>Bacteria</taxon>
        <taxon>Bacillati</taxon>
        <taxon>Bacillota</taxon>
        <taxon>Clostridia</taxon>
        <taxon>Candidatus Pullichristensenella</taxon>
    </lineage>
</organism>
<reference evidence="3" key="1">
    <citation type="submission" date="2020-10" db="EMBL/GenBank/DDBJ databases">
        <authorList>
            <person name="Gilroy R."/>
        </authorList>
    </citation>
    <scope>NUCLEOTIDE SEQUENCE</scope>
    <source>
        <strain evidence="3">ChiSjej6B24-2974</strain>
    </source>
</reference>
<gene>
    <name evidence="3" type="ORF">IAA52_02530</name>
</gene>
<accession>A0A9D0ZK17</accession>
<dbReference type="PANTHER" id="PTHR36834:SF2">
    <property type="entry name" value="MEMBRANE PROTEIN"/>
    <property type="match status" value="1"/>
</dbReference>
<dbReference type="Proteomes" id="UP000824260">
    <property type="component" value="Unassembled WGS sequence"/>
</dbReference>
<feature type="transmembrane region" description="Helical" evidence="1">
    <location>
        <begin position="59"/>
        <end position="77"/>
    </location>
</feature>
<feature type="transmembrane region" description="Helical" evidence="1">
    <location>
        <begin position="89"/>
        <end position="107"/>
    </location>
</feature>
<feature type="transmembrane region" description="Helical" evidence="1">
    <location>
        <begin position="142"/>
        <end position="162"/>
    </location>
</feature>
<keyword evidence="1" id="KW-1133">Transmembrane helix</keyword>
<evidence type="ECO:0000313" key="4">
    <source>
        <dbReference type="Proteomes" id="UP000824260"/>
    </source>
</evidence>
<evidence type="ECO:0000313" key="3">
    <source>
        <dbReference type="EMBL" id="HIQ81960.1"/>
    </source>
</evidence>
<reference evidence="3" key="2">
    <citation type="journal article" date="2021" name="PeerJ">
        <title>Extensive microbial diversity within the chicken gut microbiome revealed by metagenomics and culture.</title>
        <authorList>
            <person name="Gilroy R."/>
            <person name="Ravi A."/>
            <person name="Getino M."/>
            <person name="Pursley I."/>
            <person name="Horton D.L."/>
            <person name="Alikhan N.F."/>
            <person name="Baker D."/>
            <person name="Gharbi K."/>
            <person name="Hall N."/>
            <person name="Watson M."/>
            <person name="Adriaenssens E.M."/>
            <person name="Foster-Nyarko E."/>
            <person name="Jarju S."/>
            <person name="Secka A."/>
            <person name="Antonio M."/>
            <person name="Oren A."/>
            <person name="Chaudhuri R.R."/>
            <person name="La Ragione R."/>
            <person name="Hildebrand F."/>
            <person name="Pallen M.J."/>
        </authorList>
    </citation>
    <scope>NUCLEOTIDE SEQUENCE</scope>
    <source>
        <strain evidence="3">ChiSjej6B24-2974</strain>
    </source>
</reference>
<sequence length="165" mass="17979">MKSKKLTAGLFAFYFLALTWIILFKMQFSWRDLPHLQGINLIPFGASLVVNGRMNLGEIIQNALAFVPFGIFMRVLLQKKPLAMQLVPIVAASLLFEAAQYVFAIGASDITDVLSNTAGGLAGLAVAAVLEKICARRWVKTINILCLAGAVILSVFISILLLKNL</sequence>
<keyword evidence="1" id="KW-0812">Transmembrane</keyword>
<feature type="transmembrane region" description="Helical" evidence="1">
    <location>
        <begin position="6"/>
        <end position="24"/>
    </location>
</feature>
<feature type="domain" description="VanZ-like" evidence="2">
    <location>
        <begin position="11"/>
        <end position="129"/>
    </location>
</feature>
<evidence type="ECO:0000256" key="1">
    <source>
        <dbReference type="SAM" id="Phobius"/>
    </source>
</evidence>
<dbReference type="InterPro" id="IPR006976">
    <property type="entry name" value="VanZ-like"/>
</dbReference>
<comment type="caution">
    <text evidence="3">The sequence shown here is derived from an EMBL/GenBank/DDBJ whole genome shotgun (WGS) entry which is preliminary data.</text>
</comment>
<feature type="transmembrane region" description="Helical" evidence="1">
    <location>
        <begin position="113"/>
        <end position="130"/>
    </location>
</feature>
<keyword evidence="1" id="KW-0472">Membrane</keyword>
<dbReference type="PANTHER" id="PTHR36834">
    <property type="entry name" value="MEMBRANE PROTEIN-RELATED"/>
    <property type="match status" value="1"/>
</dbReference>
<proteinExistence type="predicted"/>
<evidence type="ECO:0000259" key="2">
    <source>
        <dbReference type="Pfam" id="PF04892"/>
    </source>
</evidence>
<dbReference type="InterPro" id="IPR053150">
    <property type="entry name" value="Teicoplanin_resist-assoc"/>
</dbReference>
<protein>
    <submittedName>
        <fullName evidence="3">VanZ family protein</fullName>
    </submittedName>
</protein>
<dbReference type="AlphaFoldDB" id="A0A9D0ZK17"/>
<dbReference type="EMBL" id="DVFZ01000028">
    <property type="protein sequence ID" value="HIQ81960.1"/>
    <property type="molecule type" value="Genomic_DNA"/>
</dbReference>
<dbReference type="Pfam" id="PF04892">
    <property type="entry name" value="VanZ"/>
    <property type="match status" value="1"/>
</dbReference>
<name>A0A9D0ZK17_9FIRM</name>